<keyword evidence="2 4" id="KW-1133">Transmembrane helix</keyword>
<dbReference type="RefSeq" id="WP_127706190.1">
    <property type="nucleotide sequence ID" value="NZ_SACO01000002.1"/>
</dbReference>
<comment type="caution">
    <text evidence="6">The sequence shown here is derived from an EMBL/GenBank/DDBJ whole genome shotgun (WGS) entry which is preliminary data.</text>
</comment>
<dbReference type="PANTHER" id="PTHR11360">
    <property type="entry name" value="MONOCARBOXYLATE TRANSPORTER"/>
    <property type="match status" value="1"/>
</dbReference>
<dbReference type="AlphaFoldDB" id="A0A3S2V9H1"/>
<dbReference type="Pfam" id="PF07690">
    <property type="entry name" value="MFS_1"/>
    <property type="match status" value="1"/>
</dbReference>
<dbReference type="SUPFAM" id="SSF103473">
    <property type="entry name" value="MFS general substrate transporter"/>
    <property type="match status" value="1"/>
</dbReference>
<name>A0A3S2V9H1_9SPHN</name>
<organism evidence="6 7">
    <name type="scientific">Novosphingobium umbonatum</name>
    <dbReference type="NCBI Taxonomy" id="1908524"/>
    <lineage>
        <taxon>Bacteria</taxon>
        <taxon>Pseudomonadati</taxon>
        <taxon>Pseudomonadota</taxon>
        <taxon>Alphaproteobacteria</taxon>
        <taxon>Sphingomonadales</taxon>
        <taxon>Sphingomonadaceae</taxon>
        <taxon>Novosphingobium</taxon>
    </lineage>
</organism>
<dbReference type="InterPro" id="IPR050327">
    <property type="entry name" value="Proton-linked_MCT"/>
</dbReference>
<protein>
    <submittedName>
        <fullName evidence="6">MFS transporter</fullName>
    </submittedName>
</protein>
<feature type="transmembrane region" description="Helical" evidence="4">
    <location>
        <begin position="312"/>
        <end position="330"/>
    </location>
</feature>
<evidence type="ECO:0000256" key="1">
    <source>
        <dbReference type="ARBA" id="ARBA00022692"/>
    </source>
</evidence>
<dbReference type="GO" id="GO:0022857">
    <property type="term" value="F:transmembrane transporter activity"/>
    <property type="evidence" value="ECO:0007669"/>
    <property type="project" value="InterPro"/>
</dbReference>
<dbReference type="EMBL" id="SACO01000002">
    <property type="protein sequence ID" value="RVU06992.1"/>
    <property type="molecule type" value="Genomic_DNA"/>
</dbReference>
<feature type="transmembrane region" description="Helical" evidence="4">
    <location>
        <begin position="20"/>
        <end position="43"/>
    </location>
</feature>
<feature type="transmembrane region" description="Helical" evidence="4">
    <location>
        <begin position="180"/>
        <end position="201"/>
    </location>
</feature>
<accession>A0A3S2V9H1</accession>
<feature type="transmembrane region" description="Helical" evidence="4">
    <location>
        <begin position="148"/>
        <end position="174"/>
    </location>
</feature>
<dbReference type="OrthoDB" id="9796632at2"/>
<sequence>MSAHNTPRARAELAQHWPILVLAALAVGFGTMGIGFYSLGLFVKPLQAEFGWSRGAVSGAATFQQLGIFLSAPLVGRLSDRIGVRTIALTSFIAMPLAMLALSQSGAHTGGSVPQWYGLWLLVSLAGCGTTPAVWARVVLQRFDAARGLALGLMLVGTGLAAALAPALLGRIFAEHGWRYGAMVMAAASALVGVPLCLLLPRGPRQIDLDTKPKGRFEGNRAIWLLLVVGILLGVIVAGLIIHLVPMLVDRGMQPAAAANVAASVGLAVIASRVVVGWMFDRFHAPFVAAVFLAMPIGSCLLLGLGGPVVPAAVMLGLAAGAEVDMLAFFTSRYAAMKNYGATYGIILGAFCLGAAFGPLAVGQTVDASGNYNLALTLSALGLVAVVGMVLALGPYRQAVAED</sequence>
<reference evidence="6 7" key="1">
    <citation type="submission" date="2019-01" db="EMBL/GenBank/DDBJ databases">
        <authorList>
            <person name="Chen W.-M."/>
        </authorList>
    </citation>
    <scope>NUCLEOTIDE SEQUENCE [LARGE SCALE GENOMIC DNA]</scope>
    <source>
        <strain evidence="6 7">FSY-9</strain>
    </source>
</reference>
<dbReference type="PROSITE" id="PS50850">
    <property type="entry name" value="MFS"/>
    <property type="match status" value="1"/>
</dbReference>
<evidence type="ECO:0000259" key="5">
    <source>
        <dbReference type="PROSITE" id="PS50850"/>
    </source>
</evidence>
<dbReference type="Proteomes" id="UP000282837">
    <property type="component" value="Unassembled WGS sequence"/>
</dbReference>
<feature type="transmembrane region" description="Helical" evidence="4">
    <location>
        <begin position="342"/>
        <end position="362"/>
    </location>
</feature>
<feature type="transmembrane region" description="Helical" evidence="4">
    <location>
        <begin position="222"/>
        <end position="245"/>
    </location>
</feature>
<evidence type="ECO:0000256" key="4">
    <source>
        <dbReference type="SAM" id="Phobius"/>
    </source>
</evidence>
<feature type="transmembrane region" description="Helical" evidence="4">
    <location>
        <begin position="374"/>
        <end position="394"/>
    </location>
</feature>
<feature type="transmembrane region" description="Helical" evidence="4">
    <location>
        <begin position="287"/>
        <end position="306"/>
    </location>
</feature>
<dbReference type="PANTHER" id="PTHR11360:SF290">
    <property type="entry name" value="MONOCARBOXYLATE MFS PERMEASE"/>
    <property type="match status" value="1"/>
</dbReference>
<feature type="transmembrane region" description="Helical" evidence="4">
    <location>
        <begin position="55"/>
        <end position="75"/>
    </location>
</feature>
<feature type="transmembrane region" description="Helical" evidence="4">
    <location>
        <begin position="117"/>
        <end position="136"/>
    </location>
</feature>
<gene>
    <name evidence="6" type="ORF">EOE18_03270</name>
</gene>
<dbReference type="Gene3D" id="1.20.1250.20">
    <property type="entry name" value="MFS general substrate transporter like domains"/>
    <property type="match status" value="2"/>
</dbReference>
<feature type="transmembrane region" description="Helical" evidence="4">
    <location>
        <begin position="257"/>
        <end position="280"/>
    </location>
</feature>
<evidence type="ECO:0000256" key="2">
    <source>
        <dbReference type="ARBA" id="ARBA00022989"/>
    </source>
</evidence>
<dbReference type="InterPro" id="IPR036259">
    <property type="entry name" value="MFS_trans_sf"/>
</dbReference>
<evidence type="ECO:0000313" key="6">
    <source>
        <dbReference type="EMBL" id="RVU06992.1"/>
    </source>
</evidence>
<evidence type="ECO:0000256" key="3">
    <source>
        <dbReference type="ARBA" id="ARBA00023136"/>
    </source>
</evidence>
<keyword evidence="1 4" id="KW-0812">Transmembrane</keyword>
<dbReference type="InterPro" id="IPR020846">
    <property type="entry name" value="MFS_dom"/>
</dbReference>
<feature type="domain" description="Major facilitator superfamily (MFS) profile" evidence="5">
    <location>
        <begin position="21"/>
        <end position="397"/>
    </location>
</feature>
<evidence type="ECO:0000313" key="7">
    <source>
        <dbReference type="Proteomes" id="UP000282837"/>
    </source>
</evidence>
<feature type="transmembrane region" description="Helical" evidence="4">
    <location>
        <begin position="87"/>
        <end position="105"/>
    </location>
</feature>
<keyword evidence="7" id="KW-1185">Reference proteome</keyword>
<keyword evidence="3 4" id="KW-0472">Membrane</keyword>
<proteinExistence type="predicted"/>
<dbReference type="InterPro" id="IPR011701">
    <property type="entry name" value="MFS"/>
</dbReference>